<feature type="compositionally biased region" description="Low complexity" evidence="9">
    <location>
        <begin position="19"/>
        <end position="28"/>
    </location>
</feature>
<dbReference type="PROSITE" id="PS50011">
    <property type="entry name" value="PROTEIN_KINASE_DOM"/>
    <property type="match status" value="1"/>
</dbReference>
<keyword evidence="12" id="KW-1185">Reference proteome</keyword>
<evidence type="ECO:0000256" key="1">
    <source>
        <dbReference type="ARBA" id="ARBA00012513"/>
    </source>
</evidence>
<dbReference type="PANTHER" id="PTHR47634">
    <property type="entry name" value="PROTEIN KINASE DOMAIN-CONTAINING PROTEIN-RELATED"/>
    <property type="match status" value="1"/>
</dbReference>
<dbReference type="InterPro" id="IPR051334">
    <property type="entry name" value="SRPK"/>
</dbReference>
<feature type="domain" description="Protein kinase" evidence="10">
    <location>
        <begin position="70"/>
        <end position="446"/>
    </location>
</feature>
<dbReference type="EC" id="2.7.11.1" evidence="1"/>
<sequence length="553" mass="62961">MPNPAARKLKGKGQPPWVQQRAPPQHHQQQYDESEEDHSGSDSENEGTEDYKKGGYHPVQVGDRFKGGVYTVLRKLGWGHFSTVWLVVNNETGAYGAMKVQKSAKHYTEAARDEIVLLAQISQGDPGNCKDCVRLLDSFDHSGPNGRHVCMVFDVLGDNLLALIKHYDYKGIPIPIVRNLTRHMLVGLDYLHRELQIIHTDLKPENVMLCQPLYDRTWILPDPAELAAAAAQRKQSQPAAAPRQTFQCPSSPLCVRPIHHHKGLQPLPELCACPPIARTGLDRASCKIVDFGNACWTYKQFTNDVQTRQYRSPEVILGAKYSTPIDMWSLACMIFELVTGDLLFDPRSGEGYERDEDHLAQFIELLGRMPRKVYERGRYSREYFRRNGELRHIKRLRFWPLDRVLMDKYRLPRDEAEALTEFLLPMLEFVPEKRATAAEMLTHPWLQDDDADRGAEEGGRGRQRTRRQSDSSGSNPRWSESKSRSRSGGAPHKRTSCSREYEKGGSRKRRGTSDGARHGPPSPHRPVKKSRYNSGFSDGPPREGRPWEEGSRH</sequence>
<organism evidence="11 12">
    <name type="scientific">Dunaliella salina</name>
    <name type="common">Green alga</name>
    <name type="synonym">Protococcus salinus</name>
    <dbReference type="NCBI Taxonomy" id="3046"/>
    <lineage>
        <taxon>Eukaryota</taxon>
        <taxon>Viridiplantae</taxon>
        <taxon>Chlorophyta</taxon>
        <taxon>core chlorophytes</taxon>
        <taxon>Chlorophyceae</taxon>
        <taxon>CS clade</taxon>
        <taxon>Chlamydomonadales</taxon>
        <taxon>Dunaliellaceae</taxon>
        <taxon>Dunaliella</taxon>
    </lineage>
</organism>
<dbReference type="InterPro" id="IPR011009">
    <property type="entry name" value="Kinase-like_dom_sf"/>
</dbReference>
<evidence type="ECO:0000313" key="11">
    <source>
        <dbReference type="EMBL" id="KAF5836896.1"/>
    </source>
</evidence>
<evidence type="ECO:0000256" key="2">
    <source>
        <dbReference type="ARBA" id="ARBA00022527"/>
    </source>
</evidence>
<protein>
    <recommendedName>
        <fullName evidence="1">non-specific serine/threonine protein kinase</fullName>
        <ecNumber evidence="1">2.7.11.1</ecNumber>
    </recommendedName>
</protein>
<reference evidence="11" key="1">
    <citation type="submission" date="2017-08" db="EMBL/GenBank/DDBJ databases">
        <authorList>
            <person name="Polle J.E."/>
            <person name="Barry K."/>
            <person name="Cushman J."/>
            <person name="Schmutz J."/>
            <person name="Tran D."/>
            <person name="Hathwaick L.T."/>
            <person name="Yim W.C."/>
            <person name="Jenkins J."/>
            <person name="Mckie-Krisberg Z.M."/>
            <person name="Prochnik S."/>
            <person name="Lindquist E."/>
            <person name="Dockter R.B."/>
            <person name="Adam C."/>
            <person name="Molina H."/>
            <person name="Bunkerborg J."/>
            <person name="Jin E."/>
            <person name="Buchheim M."/>
            <person name="Magnuson J."/>
        </authorList>
    </citation>
    <scope>NUCLEOTIDE SEQUENCE</scope>
    <source>
        <strain evidence="11">CCAP 19/18</strain>
    </source>
</reference>
<keyword evidence="3" id="KW-0808">Transferase</keyword>
<evidence type="ECO:0000259" key="10">
    <source>
        <dbReference type="PROSITE" id="PS50011"/>
    </source>
</evidence>
<evidence type="ECO:0000256" key="3">
    <source>
        <dbReference type="ARBA" id="ARBA00022679"/>
    </source>
</evidence>
<accession>A0ABQ7GQL3</accession>
<name>A0ABQ7GQL3_DUNSA</name>
<evidence type="ECO:0000313" key="12">
    <source>
        <dbReference type="Proteomes" id="UP000815325"/>
    </source>
</evidence>
<dbReference type="EMBL" id="MU069638">
    <property type="protein sequence ID" value="KAF5836896.1"/>
    <property type="molecule type" value="Genomic_DNA"/>
</dbReference>
<evidence type="ECO:0000256" key="4">
    <source>
        <dbReference type="ARBA" id="ARBA00022741"/>
    </source>
</evidence>
<comment type="caution">
    <text evidence="11">The sequence shown here is derived from an EMBL/GenBank/DDBJ whole genome shotgun (WGS) entry which is preliminary data.</text>
</comment>
<keyword evidence="4" id="KW-0547">Nucleotide-binding</keyword>
<dbReference type="InterPro" id="IPR000719">
    <property type="entry name" value="Prot_kinase_dom"/>
</dbReference>
<feature type="compositionally biased region" description="Basic and acidic residues" evidence="9">
    <location>
        <begin position="497"/>
        <end position="517"/>
    </location>
</feature>
<keyword evidence="2" id="KW-0723">Serine/threonine-protein kinase</keyword>
<dbReference type="PROSITE" id="PS00108">
    <property type="entry name" value="PROTEIN_KINASE_ST"/>
    <property type="match status" value="1"/>
</dbReference>
<dbReference type="CDD" id="cd14136">
    <property type="entry name" value="STKc_SRPK"/>
    <property type="match status" value="1"/>
</dbReference>
<feature type="region of interest" description="Disordered" evidence="9">
    <location>
        <begin position="1"/>
        <end position="57"/>
    </location>
</feature>
<comment type="catalytic activity">
    <reaction evidence="7">
        <text>L-threonyl-[protein] + ATP = O-phospho-L-threonyl-[protein] + ADP + H(+)</text>
        <dbReference type="Rhea" id="RHEA:46608"/>
        <dbReference type="Rhea" id="RHEA-COMP:11060"/>
        <dbReference type="Rhea" id="RHEA-COMP:11605"/>
        <dbReference type="ChEBI" id="CHEBI:15378"/>
        <dbReference type="ChEBI" id="CHEBI:30013"/>
        <dbReference type="ChEBI" id="CHEBI:30616"/>
        <dbReference type="ChEBI" id="CHEBI:61977"/>
        <dbReference type="ChEBI" id="CHEBI:456216"/>
        <dbReference type="EC" id="2.7.11.1"/>
    </reaction>
</comment>
<evidence type="ECO:0000256" key="6">
    <source>
        <dbReference type="ARBA" id="ARBA00022840"/>
    </source>
</evidence>
<dbReference type="SMART" id="SM00220">
    <property type="entry name" value="S_TKc"/>
    <property type="match status" value="1"/>
</dbReference>
<evidence type="ECO:0000256" key="9">
    <source>
        <dbReference type="SAM" id="MobiDB-lite"/>
    </source>
</evidence>
<dbReference type="Gene3D" id="3.30.200.20">
    <property type="entry name" value="Phosphorylase Kinase, domain 1"/>
    <property type="match status" value="1"/>
</dbReference>
<evidence type="ECO:0000256" key="8">
    <source>
        <dbReference type="ARBA" id="ARBA00048679"/>
    </source>
</evidence>
<feature type="compositionally biased region" description="Basic and acidic residues" evidence="9">
    <location>
        <begin position="540"/>
        <end position="553"/>
    </location>
</feature>
<dbReference type="InterPro" id="IPR008271">
    <property type="entry name" value="Ser/Thr_kinase_AS"/>
</dbReference>
<gene>
    <name evidence="11" type="ORF">DUNSADRAFT_5288</name>
</gene>
<proteinExistence type="predicted"/>
<dbReference type="PANTHER" id="PTHR47634:SF9">
    <property type="entry name" value="PROTEIN KINASE DOMAIN-CONTAINING PROTEIN-RELATED"/>
    <property type="match status" value="1"/>
</dbReference>
<dbReference type="Pfam" id="PF00069">
    <property type="entry name" value="Pkinase"/>
    <property type="match status" value="2"/>
</dbReference>
<keyword evidence="5" id="KW-0418">Kinase</keyword>
<dbReference type="Gene3D" id="1.10.510.10">
    <property type="entry name" value="Transferase(Phosphotransferase) domain 1"/>
    <property type="match status" value="1"/>
</dbReference>
<dbReference type="SUPFAM" id="SSF56112">
    <property type="entry name" value="Protein kinase-like (PK-like)"/>
    <property type="match status" value="1"/>
</dbReference>
<evidence type="ECO:0000256" key="5">
    <source>
        <dbReference type="ARBA" id="ARBA00022777"/>
    </source>
</evidence>
<dbReference type="Proteomes" id="UP000815325">
    <property type="component" value="Unassembled WGS sequence"/>
</dbReference>
<keyword evidence="6" id="KW-0067">ATP-binding</keyword>
<evidence type="ECO:0000256" key="7">
    <source>
        <dbReference type="ARBA" id="ARBA00047899"/>
    </source>
</evidence>
<comment type="catalytic activity">
    <reaction evidence="8">
        <text>L-seryl-[protein] + ATP = O-phospho-L-seryl-[protein] + ADP + H(+)</text>
        <dbReference type="Rhea" id="RHEA:17989"/>
        <dbReference type="Rhea" id="RHEA-COMP:9863"/>
        <dbReference type="Rhea" id="RHEA-COMP:11604"/>
        <dbReference type="ChEBI" id="CHEBI:15378"/>
        <dbReference type="ChEBI" id="CHEBI:29999"/>
        <dbReference type="ChEBI" id="CHEBI:30616"/>
        <dbReference type="ChEBI" id="CHEBI:83421"/>
        <dbReference type="ChEBI" id="CHEBI:456216"/>
        <dbReference type="EC" id="2.7.11.1"/>
    </reaction>
</comment>
<feature type="region of interest" description="Disordered" evidence="9">
    <location>
        <begin position="441"/>
        <end position="553"/>
    </location>
</feature>